<dbReference type="Gene3D" id="3.40.630.30">
    <property type="match status" value="1"/>
</dbReference>
<accession>A0AAV5U8L3</accession>
<evidence type="ECO:0000313" key="2">
    <source>
        <dbReference type="Proteomes" id="UP001432027"/>
    </source>
</evidence>
<dbReference type="InterPro" id="IPR016181">
    <property type="entry name" value="Acyl_CoA_acyltransferase"/>
</dbReference>
<dbReference type="AlphaFoldDB" id="A0AAV5U8L3"/>
<name>A0AAV5U8L3_9BILA</name>
<dbReference type="SUPFAM" id="SSF55729">
    <property type="entry name" value="Acyl-CoA N-acyltransferases (Nat)"/>
    <property type="match status" value="1"/>
</dbReference>
<dbReference type="Proteomes" id="UP001432027">
    <property type="component" value="Unassembled WGS sequence"/>
</dbReference>
<comment type="caution">
    <text evidence="1">The sequence shown here is derived from an EMBL/GenBank/DDBJ whole genome shotgun (WGS) entry which is preliminary data.</text>
</comment>
<evidence type="ECO:0008006" key="3">
    <source>
        <dbReference type="Google" id="ProtNLM"/>
    </source>
</evidence>
<feature type="non-terminal residue" evidence="1">
    <location>
        <position position="1"/>
    </location>
</feature>
<dbReference type="EMBL" id="BTSX01000006">
    <property type="protein sequence ID" value="GMT02729.1"/>
    <property type="molecule type" value="Genomic_DNA"/>
</dbReference>
<evidence type="ECO:0000313" key="1">
    <source>
        <dbReference type="EMBL" id="GMT02729.1"/>
    </source>
</evidence>
<protein>
    <recommendedName>
        <fullName evidence="3">Glycine N-acyltransferase-like protein</fullName>
    </recommendedName>
</protein>
<dbReference type="PANTHER" id="PTHR20958:SF6">
    <property type="entry name" value="GLYCINE N-ACYLTRANSFERASE-LIKE PROTEIN"/>
    <property type="match status" value="1"/>
</dbReference>
<gene>
    <name evidence="1" type="ORF">PENTCL1PPCAC_24903</name>
</gene>
<organism evidence="1 2">
    <name type="scientific">Pristionchus entomophagus</name>
    <dbReference type="NCBI Taxonomy" id="358040"/>
    <lineage>
        <taxon>Eukaryota</taxon>
        <taxon>Metazoa</taxon>
        <taxon>Ecdysozoa</taxon>
        <taxon>Nematoda</taxon>
        <taxon>Chromadorea</taxon>
        <taxon>Rhabditida</taxon>
        <taxon>Rhabditina</taxon>
        <taxon>Diplogasteromorpha</taxon>
        <taxon>Diplogasteroidea</taxon>
        <taxon>Neodiplogasteridae</taxon>
        <taxon>Pristionchus</taxon>
    </lineage>
</organism>
<reference evidence="1" key="1">
    <citation type="submission" date="2023-10" db="EMBL/GenBank/DDBJ databases">
        <title>Genome assembly of Pristionchus species.</title>
        <authorList>
            <person name="Yoshida K."/>
            <person name="Sommer R.J."/>
        </authorList>
    </citation>
    <scope>NUCLEOTIDE SEQUENCE</scope>
    <source>
        <strain evidence="1">RS0144</strain>
    </source>
</reference>
<dbReference type="InterPro" id="IPR053225">
    <property type="entry name" value="Acyl-CoA_N-acyltransferase"/>
</dbReference>
<sequence>SSVQLSTMMRRYMSTLTNASKGMTLAQQDKSHFLQRHSNLDSIVAVVRRLTQKGVRLPNDATFVNTFQLARTTGYDYSGLSFYTERSGRYVIMVEETQHRYPWVCVRLPPDGRHDLPLLRACFSELTESHLKSNGAAKREFMLEADSDATEAVCSLLGHSMRDESGDHSDFHMSDAQCAELMKKRCVVPAGFEVRSVDEKDAELVACTWKYCDSVTLVKERVRHLPSVGVYTPEGQLAAFGITHSIGQLCHAYTFPEYRQLGLQRARELRMWQQYIQSGLRPHKFVAVNNHPTYEFSCRTPYYYEWKWPQGEPIRWNFNLIEYR</sequence>
<proteinExistence type="predicted"/>
<keyword evidence="2" id="KW-1185">Reference proteome</keyword>
<dbReference type="PANTHER" id="PTHR20958">
    <property type="entry name" value="GLYCINE N-ACYLTRANSFERASE-LIKE PROTEIN"/>
    <property type="match status" value="1"/>
</dbReference>